<dbReference type="PANTHER" id="PTHR43434">
    <property type="entry name" value="PHOSPHOGLYCOLATE PHOSPHATASE"/>
    <property type="match status" value="1"/>
</dbReference>
<dbReference type="PANTHER" id="PTHR43434:SF1">
    <property type="entry name" value="PHOSPHOGLYCOLATE PHOSPHATASE"/>
    <property type="match status" value="1"/>
</dbReference>
<reference evidence="3 4" key="2">
    <citation type="submission" date="2017-01" db="EMBL/GenBank/DDBJ databases">
        <authorList>
            <person name="Mah S.A."/>
            <person name="Swanson W.J."/>
            <person name="Moy G.W."/>
            <person name="Vacquier V.D."/>
        </authorList>
    </citation>
    <scope>NUCLEOTIDE SEQUENCE [LARGE SCALE GENOMIC DNA]</scope>
    <source>
        <strain evidence="3 4">CGMCC 1.8909</strain>
    </source>
</reference>
<dbReference type="EMBL" id="FTNP01000001">
    <property type="protein sequence ID" value="SIR27647.1"/>
    <property type="molecule type" value="Genomic_DNA"/>
</dbReference>
<evidence type="ECO:0000256" key="1">
    <source>
        <dbReference type="ARBA" id="ARBA00007958"/>
    </source>
</evidence>
<dbReference type="GO" id="GO:0008967">
    <property type="term" value="F:phosphoglycolate phosphatase activity"/>
    <property type="evidence" value="ECO:0007669"/>
    <property type="project" value="TreeGrafter"/>
</dbReference>
<dbReference type="STRING" id="588898.BB347_01095"/>
<dbReference type="InterPro" id="IPR023198">
    <property type="entry name" value="PGP-like_dom2"/>
</dbReference>
<dbReference type="GeneID" id="30954496"/>
<dbReference type="Gene3D" id="1.10.150.240">
    <property type="entry name" value="Putative phosphatase, domain 2"/>
    <property type="match status" value="1"/>
</dbReference>
<dbReference type="InterPro" id="IPR023214">
    <property type="entry name" value="HAD_sf"/>
</dbReference>
<dbReference type="Proteomes" id="UP000187321">
    <property type="component" value="Chromosome"/>
</dbReference>
<accession>A0A1N6ZLH6</accession>
<dbReference type="EMBL" id="CP019327">
    <property type="protein sequence ID" value="APX95316.1"/>
    <property type="molecule type" value="Genomic_DNA"/>
</dbReference>
<evidence type="ECO:0000313" key="2">
    <source>
        <dbReference type="EMBL" id="APX95316.1"/>
    </source>
</evidence>
<evidence type="ECO:0000313" key="5">
    <source>
        <dbReference type="Proteomes" id="UP000187321"/>
    </source>
</evidence>
<dbReference type="InterPro" id="IPR050155">
    <property type="entry name" value="HAD-like_hydrolase_sf"/>
</dbReference>
<dbReference type="RefSeq" id="WP_076579267.1">
    <property type="nucleotide sequence ID" value="NZ_CP019327.1"/>
</dbReference>
<dbReference type="Gene3D" id="3.40.50.1000">
    <property type="entry name" value="HAD superfamily/HAD-like"/>
    <property type="match status" value="1"/>
</dbReference>
<keyword evidence="4" id="KW-1185">Reference proteome</keyword>
<name>A0A1N6ZLH6_9EURY</name>
<dbReference type="Proteomes" id="UP000185687">
    <property type="component" value="Unassembled WGS sequence"/>
</dbReference>
<reference evidence="2 5" key="1">
    <citation type="submission" date="2017-01" db="EMBL/GenBank/DDBJ databases">
        <title>Complete genome sequence of Haloterrigena daqingensis type strain (JX313T).</title>
        <authorList>
            <person name="Shuang W."/>
        </authorList>
    </citation>
    <scope>NUCLEOTIDE SEQUENCE [LARGE SCALE GENOMIC DNA]</scope>
    <source>
        <strain evidence="2 5">JX313</strain>
    </source>
</reference>
<dbReference type="GO" id="GO:0006281">
    <property type="term" value="P:DNA repair"/>
    <property type="evidence" value="ECO:0007669"/>
    <property type="project" value="TreeGrafter"/>
</dbReference>
<organism evidence="3 4">
    <name type="scientific">Natronorubrum daqingense</name>
    <dbReference type="NCBI Taxonomy" id="588898"/>
    <lineage>
        <taxon>Archaea</taxon>
        <taxon>Methanobacteriati</taxon>
        <taxon>Methanobacteriota</taxon>
        <taxon>Stenosarchaea group</taxon>
        <taxon>Halobacteria</taxon>
        <taxon>Halobacteriales</taxon>
        <taxon>Natrialbaceae</taxon>
        <taxon>Natronorubrum</taxon>
    </lineage>
</organism>
<dbReference type="InterPro" id="IPR036412">
    <property type="entry name" value="HAD-like_sf"/>
</dbReference>
<dbReference type="KEGG" id="hda:BB347_01095"/>
<evidence type="ECO:0000313" key="4">
    <source>
        <dbReference type="Proteomes" id="UP000185687"/>
    </source>
</evidence>
<dbReference type="InterPro" id="IPR006439">
    <property type="entry name" value="HAD-SF_hydro_IA"/>
</dbReference>
<proteinExistence type="inferred from homology"/>
<dbReference type="SFLD" id="SFLDG01129">
    <property type="entry name" value="C1.5:_HAD__Beta-PGM__Phosphata"/>
    <property type="match status" value="1"/>
</dbReference>
<dbReference type="AlphaFoldDB" id="A0A1N6ZLH6"/>
<protein>
    <submittedName>
        <fullName evidence="2 3">Haloacid dehalogenase</fullName>
    </submittedName>
</protein>
<dbReference type="OrthoDB" id="115864at2157"/>
<comment type="similarity">
    <text evidence="1">Belongs to the HAD-like hydrolase superfamily.</text>
</comment>
<gene>
    <name evidence="2" type="ORF">BB347_01095</name>
    <name evidence="3" type="ORF">SAMN05421809_0841</name>
</gene>
<dbReference type="SFLD" id="SFLDS00003">
    <property type="entry name" value="Haloacid_Dehalogenase"/>
    <property type="match status" value="1"/>
</dbReference>
<dbReference type="NCBIfam" id="TIGR01549">
    <property type="entry name" value="HAD-SF-IA-v1"/>
    <property type="match status" value="1"/>
</dbReference>
<sequence length="222" mass="24697">MTPPVLFDMDGVILEGPRTAPGIYADAADAALAELGVEPTPAQRRDLRRHDLEHVVEHCETLDIDADEFWRLKDRFASERTHERVRTGERGLYDDVHALEELATETTVGLVTNNRHATGEFVADSLPVDFAVVRGRQPTFEDYRRRKPDPTFLEDACEHLAVDDALYVGDSLKDVTAGNAAGLETAYLRRPHNRDVERPAGATTVIESLTELPAVLETLDAR</sequence>
<dbReference type="SUPFAM" id="SSF56784">
    <property type="entry name" value="HAD-like"/>
    <property type="match status" value="1"/>
</dbReference>
<evidence type="ECO:0000313" key="3">
    <source>
        <dbReference type="EMBL" id="SIR27647.1"/>
    </source>
</evidence>
<dbReference type="Pfam" id="PF00702">
    <property type="entry name" value="Hydrolase"/>
    <property type="match status" value="1"/>
</dbReference>